<dbReference type="Pfam" id="PF12894">
    <property type="entry name" value="ANAPC4_WD40"/>
    <property type="match status" value="1"/>
</dbReference>
<evidence type="ECO:0000313" key="9">
    <source>
        <dbReference type="Proteomes" id="UP001485043"/>
    </source>
</evidence>
<reference evidence="8 9" key="1">
    <citation type="journal article" date="2024" name="Nat. Commun.">
        <title>Phylogenomics reveals the evolutionary origins of lichenization in chlorophyte algae.</title>
        <authorList>
            <person name="Puginier C."/>
            <person name="Libourel C."/>
            <person name="Otte J."/>
            <person name="Skaloud P."/>
            <person name="Haon M."/>
            <person name="Grisel S."/>
            <person name="Petersen M."/>
            <person name="Berrin J.G."/>
            <person name="Delaux P.M."/>
            <person name="Dal Grande F."/>
            <person name="Keller J."/>
        </authorList>
    </citation>
    <scope>NUCLEOTIDE SEQUENCE [LARGE SCALE GENOMIC DNA]</scope>
    <source>
        <strain evidence="8 9">SAG 2523</strain>
    </source>
</reference>
<evidence type="ECO:0000259" key="7">
    <source>
        <dbReference type="Pfam" id="PF12896"/>
    </source>
</evidence>
<dbReference type="Pfam" id="PF12896">
    <property type="entry name" value="ANAPC4"/>
    <property type="match status" value="1"/>
</dbReference>
<keyword evidence="2" id="KW-0132">Cell division</keyword>
<protein>
    <recommendedName>
        <fullName evidence="1">Anaphase-promoting complex subunit 4</fullName>
    </recommendedName>
</protein>
<keyword evidence="3" id="KW-0498">Mitosis</keyword>
<gene>
    <name evidence="8" type="ORF">WJX84_002529</name>
</gene>
<dbReference type="GO" id="GO:0034399">
    <property type="term" value="C:nuclear periphery"/>
    <property type="evidence" value="ECO:0007669"/>
    <property type="project" value="TreeGrafter"/>
</dbReference>
<evidence type="ECO:0000313" key="8">
    <source>
        <dbReference type="EMBL" id="KAK9868519.1"/>
    </source>
</evidence>
<name>A0AAW1TFX4_9CHLO</name>
<comment type="caution">
    <text evidence="8">The sequence shown here is derived from an EMBL/GenBank/DDBJ whole genome shotgun (WGS) entry which is preliminary data.</text>
</comment>
<dbReference type="EMBL" id="JALJOV010000024">
    <property type="protein sequence ID" value="KAK9868519.1"/>
    <property type="molecule type" value="Genomic_DNA"/>
</dbReference>
<dbReference type="InterPro" id="IPR024789">
    <property type="entry name" value="APC4"/>
</dbReference>
<evidence type="ECO:0000256" key="4">
    <source>
        <dbReference type="ARBA" id="ARBA00022786"/>
    </source>
</evidence>
<keyword evidence="5" id="KW-0131">Cell cycle</keyword>
<dbReference type="InterPro" id="IPR036322">
    <property type="entry name" value="WD40_repeat_dom_sf"/>
</dbReference>
<dbReference type="InterPro" id="IPR015943">
    <property type="entry name" value="WD40/YVTN_repeat-like_dom_sf"/>
</dbReference>
<dbReference type="PANTHER" id="PTHR13260:SF0">
    <property type="entry name" value="ANAPHASE-PROMOTING COMPLEX SUBUNIT 4"/>
    <property type="match status" value="1"/>
</dbReference>
<feature type="domain" description="Anaphase-promoting complex subunit 4 long" evidence="7">
    <location>
        <begin position="227"/>
        <end position="384"/>
    </location>
</feature>
<evidence type="ECO:0000256" key="5">
    <source>
        <dbReference type="ARBA" id="ARBA00023306"/>
    </source>
</evidence>
<evidence type="ECO:0000256" key="1">
    <source>
        <dbReference type="ARBA" id="ARBA00016067"/>
    </source>
</evidence>
<dbReference type="SUPFAM" id="SSF50978">
    <property type="entry name" value="WD40 repeat-like"/>
    <property type="match status" value="1"/>
</dbReference>
<dbReference type="GO" id="GO:0005680">
    <property type="term" value="C:anaphase-promoting complex"/>
    <property type="evidence" value="ECO:0007669"/>
    <property type="project" value="InterPro"/>
</dbReference>
<dbReference type="InterPro" id="IPR024790">
    <property type="entry name" value="APC4_long_dom"/>
</dbReference>
<accession>A0AAW1TFX4</accession>
<dbReference type="AlphaFoldDB" id="A0AAW1TFX4"/>
<evidence type="ECO:0000256" key="3">
    <source>
        <dbReference type="ARBA" id="ARBA00022776"/>
    </source>
</evidence>
<sequence>MDLLALATCPDDQVGLWRLSWQKLFTFSPEVTVTALAWRPDGKVLTLGLVNGSITLINVETGESFLHYRVSAAQICCLSWSPVELPNRPGWRQRFTLPLLDAQATARQGSRPIPSHAVLCSIDACGVLRMLTAEVFEMARIQLPEAYVPSRRKALQVSAAVLPGLKGCMVSASNDSGQVAESLIVGLGILCRHQAELWHCTDLASDITLLTEQALAAVRSDAEVFAKVQRARQEQQAKLQSLSLEHGTGTPLSLHSEVAAAAAGAPLSAAMQHLLTTALGEAGLKRASKDIDAAAQQLTQSFRNSLQPHLEQLTSALASVLALTKCTPIAGQIGLQAQAFQEAASMGQQLIAEASLEHQEMLQECAEMRLYYAWLLQLTAALQDDEGRSPALSATSRKVVADTRITQGPPVARSAPGQHFLRAGQAKSSQPDLPASLQHLSEIQALCVSQFGRLASTLSAALTTAPVMQMSAGVQSWHSCTSLLPDASLLWLGSCGPQAMVLVRVRQGQGEAQVQATMLSCPESQKLVEFSYYKEETIVVVAEPLPATQQSGKLHVLPINSLPWVAQSSPVQLDHVHEACRRQGSVSSLESSASKGILVPAAVKGPLILSGPRGLACLLSAMQRASMYDLEEEDQGQADAE</sequence>
<organism evidence="8 9">
    <name type="scientific">Apatococcus fuscideae</name>
    <dbReference type="NCBI Taxonomy" id="2026836"/>
    <lineage>
        <taxon>Eukaryota</taxon>
        <taxon>Viridiplantae</taxon>
        <taxon>Chlorophyta</taxon>
        <taxon>core chlorophytes</taxon>
        <taxon>Trebouxiophyceae</taxon>
        <taxon>Chlorellales</taxon>
        <taxon>Chlorellaceae</taxon>
        <taxon>Apatococcus</taxon>
    </lineage>
</organism>
<dbReference type="InterPro" id="IPR024977">
    <property type="entry name" value="Apc4-like_WD40_dom"/>
</dbReference>
<dbReference type="Gene3D" id="2.130.10.10">
    <property type="entry name" value="YVTN repeat-like/Quinoprotein amine dehydrogenase"/>
    <property type="match status" value="1"/>
</dbReference>
<dbReference type="PANTHER" id="PTHR13260">
    <property type="entry name" value="ANAPHASE PROMOTING COMPLEX SUBUNIT 4 APC4"/>
    <property type="match status" value="1"/>
</dbReference>
<feature type="domain" description="Anaphase-promoting complex subunit 4-like WD40" evidence="6">
    <location>
        <begin position="1"/>
        <end position="81"/>
    </location>
</feature>
<dbReference type="Proteomes" id="UP001485043">
    <property type="component" value="Unassembled WGS sequence"/>
</dbReference>
<dbReference type="GO" id="GO:0031145">
    <property type="term" value="P:anaphase-promoting complex-dependent catabolic process"/>
    <property type="evidence" value="ECO:0007669"/>
    <property type="project" value="InterPro"/>
</dbReference>
<proteinExistence type="predicted"/>
<evidence type="ECO:0000259" key="6">
    <source>
        <dbReference type="Pfam" id="PF12894"/>
    </source>
</evidence>
<evidence type="ECO:0000256" key="2">
    <source>
        <dbReference type="ARBA" id="ARBA00022618"/>
    </source>
</evidence>
<keyword evidence="4" id="KW-0833">Ubl conjugation pathway</keyword>
<dbReference type="GO" id="GO:0051301">
    <property type="term" value="P:cell division"/>
    <property type="evidence" value="ECO:0007669"/>
    <property type="project" value="UniProtKB-KW"/>
</dbReference>
<keyword evidence="9" id="KW-1185">Reference proteome</keyword>
<dbReference type="GO" id="GO:0070979">
    <property type="term" value="P:protein K11-linked ubiquitination"/>
    <property type="evidence" value="ECO:0007669"/>
    <property type="project" value="TreeGrafter"/>
</dbReference>